<evidence type="ECO:0000313" key="2">
    <source>
        <dbReference type="Proteomes" id="UP000254424"/>
    </source>
</evidence>
<reference evidence="1 2" key="1">
    <citation type="submission" date="2018-06" db="EMBL/GenBank/DDBJ databases">
        <authorList>
            <consortium name="Pathogen Informatics"/>
            <person name="Doyle S."/>
        </authorList>
    </citation>
    <scope>NUCLEOTIDE SEQUENCE [LARGE SCALE GENOMIC DNA]</scope>
    <source>
        <strain evidence="1 2">NCTC11155</strain>
    </source>
</reference>
<protein>
    <submittedName>
        <fullName evidence="1">Uncharacterized protein</fullName>
    </submittedName>
</protein>
<evidence type="ECO:0000313" key="1">
    <source>
        <dbReference type="EMBL" id="SUV29571.1"/>
    </source>
</evidence>
<sequence>MPRGVSDNILIIKRLIVMIKRFFNIPLIEDNPIF</sequence>
<dbReference type="EMBL" id="UFSX01000001">
    <property type="protein sequence ID" value="SUV29571.1"/>
    <property type="molecule type" value="Genomic_DNA"/>
</dbReference>
<proteinExistence type="predicted"/>
<organism evidence="1 2">
    <name type="scientific">Bacteroides eggerthii</name>
    <dbReference type="NCBI Taxonomy" id="28111"/>
    <lineage>
        <taxon>Bacteria</taxon>
        <taxon>Pseudomonadati</taxon>
        <taxon>Bacteroidota</taxon>
        <taxon>Bacteroidia</taxon>
        <taxon>Bacteroidales</taxon>
        <taxon>Bacteroidaceae</taxon>
        <taxon>Bacteroides</taxon>
    </lineage>
</organism>
<gene>
    <name evidence="1" type="ORF">NCTC11155_01560</name>
</gene>
<dbReference type="Proteomes" id="UP000254424">
    <property type="component" value="Unassembled WGS sequence"/>
</dbReference>
<name>A0A380YPM4_9BACE</name>
<dbReference type="AlphaFoldDB" id="A0A380YPM4"/>
<accession>A0A380YPM4</accession>